<feature type="domain" description="SIP-like Rossmann fold" evidence="2">
    <location>
        <begin position="200"/>
        <end position="363"/>
    </location>
</feature>
<evidence type="ECO:0000313" key="5">
    <source>
        <dbReference type="Proteomes" id="UP000003822"/>
    </source>
</evidence>
<dbReference type="Proteomes" id="UP000003822">
    <property type="component" value="Unassembled WGS sequence"/>
</dbReference>
<dbReference type="Pfam" id="PF08021">
    <property type="entry name" value="FAD_binding_9"/>
    <property type="match status" value="1"/>
</dbReference>
<organism evidence="4 5">
    <name type="scientific">Actinomyces graevenitzii C83</name>
    <dbReference type="NCBI Taxonomy" id="435830"/>
    <lineage>
        <taxon>Bacteria</taxon>
        <taxon>Bacillati</taxon>
        <taxon>Actinomycetota</taxon>
        <taxon>Actinomycetes</taxon>
        <taxon>Actinomycetales</taxon>
        <taxon>Actinomycetaceae</taxon>
        <taxon>Actinomyces</taxon>
    </lineage>
</organism>
<dbReference type="Gene3D" id="2.40.30.10">
    <property type="entry name" value="Translation factors"/>
    <property type="match status" value="1"/>
</dbReference>
<dbReference type="Gene3D" id="3.40.50.80">
    <property type="entry name" value="Nucleotide-binding domain of ferredoxin-NADP reductase (FNR) module"/>
    <property type="match status" value="1"/>
</dbReference>
<keyword evidence="5" id="KW-1185">Reference proteome</keyword>
<dbReference type="PANTHER" id="PTHR30157:SF0">
    <property type="entry name" value="NADPH-DEPENDENT FERRIC-CHELATE REDUCTASE"/>
    <property type="match status" value="1"/>
</dbReference>
<evidence type="ECO:0000256" key="1">
    <source>
        <dbReference type="SAM" id="MobiDB-lite"/>
    </source>
</evidence>
<dbReference type="HOGENOM" id="CLU_040923_2_0_11"/>
<dbReference type="OrthoDB" id="3291337at2"/>
<evidence type="ECO:0000313" key="4">
    <source>
        <dbReference type="EMBL" id="EHM88308.1"/>
    </source>
</evidence>
<dbReference type="Pfam" id="PF04954">
    <property type="entry name" value="SIP"/>
    <property type="match status" value="1"/>
</dbReference>
<protein>
    <recommendedName>
        <fullName evidence="6">FAD-binding FR-type domain-containing protein</fullName>
    </recommendedName>
</protein>
<feature type="region of interest" description="Disordered" evidence="1">
    <location>
        <begin position="111"/>
        <end position="152"/>
    </location>
</feature>
<name>G9PFH9_9ACTO</name>
<evidence type="ECO:0000259" key="3">
    <source>
        <dbReference type="Pfam" id="PF08021"/>
    </source>
</evidence>
<dbReference type="RefSeq" id="WP_005986149.1">
    <property type="nucleotide sequence ID" value="NZ_JH470338.1"/>
</dbReference>
<proteinExistence type="predicted"/>
<dbReference type="EMBL" id="ACRN01000005">
    <property type="protein sequence ID" value="EHM88308.1"/>
    <property type="molecule type" value="Genomic_DNA"/>
</dbReference>
<reference evidence="4 5" key="1">
    <citation type="submission" date="2011-10" db="EMBL/GenBank/DDBJ databases">
        <title>The Genome Sequence of Actinomyces graevenitzii C83.</title>
        <authorList>
            <consortium name="The Broad Institute Genome Sequencing Platform"/>
            <consortium name="The Broad Institute Genome Sequencing Center for Infectious Disease"/>
            <person name="Earl A."/>
            <person name="Ward D."/>
            <person name="Feldgarden M."/>
            <person name="Gevers D."/>
            <person name="Sibley C.D."/>
            <person name="Field T.R."/>
            <person name="Grinwis M."/>
            <person name="Eshaghurshan C.S."/>
            <person name="Surette M.G."/>
            <person name="Young S.K."/>
            <person name="Zeng Q."/>
            <person name="Gargeya S."/>
            <person name="Fitzgerald M."/>
            <person name="Haas B."/>
            <person name="Abouelleil A."/>
            <person name="Alvarado L."/>
            <person name="Arachchi H.M."/>
            <person name="Berlin A."/>
            <person name="Brown A."/>
            <person name="Chapman S.B."/>
            <person name="Chen Z."/>
            <person name="Dunbar C."/>
            <person name="Freedman E."/>
            <person name="Gearin G."/>
            <person name="Goldberg J."/>
            <person name="Griggs A."/>
            <person name="Gujja S."/>
            <person name="Heiman D."/>
            <person name="Howarth C."/>
            <person name="Larson L."/>
            <person name="Lui A."/>
            <person name="MacDonald P.J.P."/>
            <person name="Montmayeur A."/>
            <person name="Murphy C."/>
            <person name="Neiman D."/>
            <person name="Pearson M."/>
            <person name="Priest M."/>
            <person name="Roberts A."/>
            <person name="Saif S."/>
            <person name="Shea T."/>
            <person name="Shenoy N."/>
            <person name="Sisk P."/>
            <person name="Stolte C."/>
            <person name="Sykes S."/>
            <person name="Wortman J."/>
            <person name="Nusbaum C."/>
            <person name="Birren B."/>
        </authorList>
    </citation>
    <scope>NUCLEOTIDE SEQUENCE [LARGE SCALE GENOMIC DNA]</scope>
    <source>
        <strain evidence="4 5">C83</strain>
    </source>
</reference>
<evidence type="ECO:0008006" key="6">
    <source>
        <dbReference type="Google" id="ProtNLM"/>
    </source>
</evidence>
<dbReference type="AlphaFoldDB" id="G9PFH9"/>
<dbReference type="eggNOG" id="COG2375">
    <property type="taxonomic scope" value="Bacteria"/>
</dbReference>
<accession>G9PFH9</accession>
<dbReference type="InterPro" id="IPR013113">
    <property type="entry name" value="SIP_FAD-bd"/>
</dbReference>
<dbReference type="PATRIC" id="fig|435830.3.peg.973"/>
<feature type="domain" description="Siderophore-interacting FAD-binding" evidence="3">
    <location>
        <begin position="9"/>
        <end position="108"/>
    </location>
</feature>
<comment type="caution">
    <text evidence="4">The sequence shown here is derived from an EMBL/GenBank/DDBJ whole genome shotgun (WGS) entry which is preliminary data.</text>
</comment>
<dbReference type="STRING" id="435830.HMPREF0045_01003"/>
<dbReference type="PANTHER" id="PTHR30157">
    <property type="entry name" value="FERRIC REDUCTASE, NADPH-DEPENDENT"/>
    <property type="match status" value="1"/>
</dbReference>
<dbReference type="InterPro" id="IPR039374">
    <property type="entry name" value="SIP_fam"/>
</dbReference>
<dbReference type="InterPro" id="IPR007037">
    <property type="entry name" value="SIP_rossman_dom"/>
</dbReference>
<dbReference type="InterPro" id="IPR039261">
    <property type="entry name" value="FNR_nucleotide-bd"/>
</dbReference>
<sequence length="367" mass="39442">MSYAALALKVVQVENPLPGYARIWLSGPQLHLVDDGGLGGLRDTRIKLIVGAASDDAGLALGQLDGGWYHQWLDLPVSQRGYMRTYTVACQRHDQAGRLNEIAIDILTGGVEPGEQGERSGGVSGQPGEHGENSGCAGKPGVTGMPAEHEGPGVSWARQAKAGASCVMLAPWRGYDAAGQRLASALDQRGSGLEYRPGAAKQVVLLGDGSALPAINACLHYEAQQKTDRHFTVVLSGPPTWSDYLKQAGVGPDHLQVSAVNQGWVEQAARAAAQIWQDWLAEVAALDGVERQDLPKLDVDTDILWETTTETQADLGQDQSLTQAPYFWVAGERSQVAAIRRALVRQWGVDRRQVSFMGYWRAGQAES</sequence>
<gene>
    <name evidence="4" type="ORF">HMPREF0045_01003</name>
</gene>
<dbReference type="CDD" id="cd06193">
    <property type="entry name" value="siderophore_interacting"/>
    <property type="match status" value="1"/>
</dbReference>
<evidence type="ECO:0000259" key="2">
    <source>
        <dbReference type="Pfam" id="PF04954"/>
    </source>
</evidence>